<keyword evidence="2" id="KW-1185">Reference proteome</keyword>
<gene>
    <name evidence="1" type="ORF">IWH25_18710</name>
</gene>
<protein>
    <submittedName>
        <fullName evidence="1">DUF3025 domain-containing protein</fullName>
    </submittedName>
</protein>
<proteinExistence type="predicted"/>
<reference evidence="1" key="1">
    <citation type="submission" date="2020-11" db="EMBL/GenBank/DDBJ databases">
        <title>Azospira restricta DSM 18626 genome sequence.</title>
        <authorList>
            <person name="Moe W.M."/>
        </authorList>
    </citation>
    <scope>NUCLEOTIDE SEQUENCE</scope>
    <source>
        <strain evidence="1">DSM 18626</strain>
    </source>
</reference>
<dbReference type="EMBL" id="CP064781">
    <property type="protein sequence ID" value="QRJ63739.1"/>
    <property type="molecule type" value="Genomic_DNA"/>
</dbReference>
<dbReference type="Pfam" id="PF11227">
    <property type="entry name" value="DUF3025"/>
    <property type="match status" value="1"/>
</dbReference>
<dbReference type="Proteomes" id="UP000663444">
    <property type="component" value="Chromosome"/>
</dbReference>
<dbReference type="KEGG" id="ares:IWH25_18710"/>
<evidence type="ECO:0000313" key="1">
    <source>
        <dbReference type="EMBL" id="QRJ63739.1"/>
    </source>
</evidence>
<name>A0A974Y388_9RHOO</name>
<evidence type="ECO:0000313" key="2">
    <source>
        <dbReference type="Proteomes" id="UP000663444"/>
    </source>
</evidence>
<accession>A0A974Y388</accession>
<dbReference type="InterPro" id="IPR021390">
    <property type="entry name" value="DUF3025"/>
</dbReference>
<sequence>MAPRSPFSNPLYFPLAPLLAQLPPRPDVAALASLAARMSVATAAGLPLRFVPPAGDGLGYEARIALRGEVETRPDNWHDWFNGLVWLSFPQAKAALSARHAAELARTGGAVAGPAARGGVRDAMTHFDECGAVVVAEDASLLELLAAFRWRELFVARRAEAAAGLRVFVFGHATYEALLAPFRGLTAKCVLTPVGAGWLRQPLAAQLADLDARLAGDLAAGRHGDPRALQPLPLLGLPGVVPENEDPAYYDDAWQFRPGRRQRV</sequence>
<dbReference type="AlphaFoldDB" id="A0A974Y388"/>
<dbReference type="RefSeq" id="WP_203387271.1">
    <property type="nucleotide sequence ID" value="NZ_CP064781.1"/>
</dbReference>
<organism evidence="1 2">
    <name type="scientific">Azospira restricta</name>
    <dbReference type="NCBI Taxonomy" id="404405"/>
    <lineage>
        <taxon>Bacteria</taxon>
        <taxon>Pseudomonadati</taxon>
        <taxon>Pseudomonadota</taxon>
        <taxon>Betaproteobacteria</taxon>
        <taxon>Rhodocyclales</taxon>
        <taxon>Rhodocyclaceae</taxon>
        <taxon>Azospira</taxon>
    </lineage>
</organism>